<dbReference type="AlphaFoldDB" id="A0AAV7HMK2"/>
<evidence type="ECO:0000256" key="5">
    <source>
        <dbReference type="ARBA" id="ARBA00023125"/>
    </source>
</evidence>
<evidence type="ECO:0000256" key="1">
    <source>
        <dbReference type="ARBA" id="ARBA00022723"/>
    </source>
</evidence>
<keyword evidence="7 8" id="KW-0539">Nucleus</keyword>
<dbReference type="PROSITE" id="PS50884">
    <property type="entry name" value="ZF_DOF_2"/>
    <property type="match status" value="1"/>
</dbReference>
<accession>A0AAV7HMK2</accession>
<protein>
    <recommendedName>
        <fullName evidence="9">Dof zinc finger protein</fullName>
    </recommendedName>
</protein>
<evidence type="ECO:0000256" key="3">
    <source>
        <dbReference type="ARBA" id="ARBA00022833"/>
    </source>
</evidence>
<dbReference type="InterPro" id="IPR003851">
    <property type="entry name" value="Znf_Dof"/>
</dbReference>
<dbReference type="PANTHER" id="PTHR31992">
    <property type="entry name" value="DOF ZINC FINGER PROTEIN DOF1.4-RELATED"/>
    <property type="match status" value="1"/>
</dbReference>
<dbReference type="EMBL" id="JAGFBR010000003">
    <property type="protein sequence ID" value="KAH0468887.1"/>
    <property type="molecule type" value="Genomic_DNA"/>
</dbReference>
<keyword evidence="4 9" id="KW-0805">Transcription regulation</keyword>
<evidence type="ECO:0000256" key="6">
    <source>
        <dbReference type="ARBA" id="ARBA00023163"/>
    </source>
</evidence>
<feature type="compositionally biased region" description="Basic and acidic residues" evidence="10">
    <location>
        <begin position="1"/>
        <end position="12"/>
    </location>
</feature>
<comment type="function">
    <text evidence="9">Transcription factor that binds specifically to a 5'-AA[AG]G-3' consensus core sequence.</text>
</comment>
<dbReference type="Proteomes" id="UP000775213">
    <property type="component" value="Unassembled WGS sequence"/>
</dbReference>
<evidence type="ECO:0000256" key="2">
    <source>
        <dbReference type="ARBA" id="ARBA00022771"/>
    </source>
</evidence>
<keyword evidence="13" id="KW-1185">Reference proteome</keyword>
<organism evidence="12 13">
    <name type="scientific">Dendrobium chrysotoxum</name>
    <name type="common">Orchid</name>
    <dbReference type="NCBI Taxonomy" id="161865"/>
    <lineage>
        <taxon>Eukaryota</taxon>
        <taxon>Viridiplantae</taxon>
        <taxon>Streptophyta</taxon>
        <taxon>Embryophyta</taxon>
        <taxon>Tracheophyta</taxon>
        <taxon>Spermatophyta</taxon>
        <taxon>Magnoliopsida</taxon>
        <taxon>Liliopsida</taxon>
        <taxon>Asparagales</taxon>
        <taxon>Orchidaceae</taxon>
        <taxon>Epidendroideae</taxon>
        <taxon>Malaxideae</taxon>
        <taxon>Dendrobiinae</taxon>
        <taxon>Dendrobium</taxon>
    </lineage>
</organism>
<evidence type="ECO:0000313" key="13">
    <source>
        <dbReference type="Proteomes" id="UP000775213"/>
    </source>
</evidence>
<sequence>MEQRHHQLDKQGSRNMVSESKSTSEPPRNCPRCESTNTKFCYYNNYSSSQPRYFCRACRRYWTQGGALRNLPHGSSATRRVVKHSKRPSSTSYYSVAASSTSITPLHHQMSTGMVEPPRCFSGGRLPRQLSMGCQTIDPSMVVGIRIPPAQLEMAGVVSTVAGEEGDRILGNLSGGFEDASGGEGALKKMPSASSGPFF</sequence>
<evidence type="ECO:0000256" key="7">
    <source>
        <dbReference type="ARBA" id="ARBA00023242"/>
    </source>
</evidence>
<name>A0AAV7HMK2_DENCH</name>
<keyword evidence="6 9" id="KW-0804">Transcription</keyword>
<feature type="region of interest" description="Disordered" evidence="10">
    <location>
        <begin position="1"/>
        <end position="31"/>
    </location>
</feature>
<keyword evidence="1 9" id="KW-0479">Metal-binding</keyword>
<comment type="caution">
    <text evidence="12">The sequence shown here is derived from an EMBL/GenBank/DDBJ whole genome shotgun (WGS) entry which is preliminary data.</text>
</comment>
<evidence type="ECO:0000256" key="8">
    <source>
        <dbReference type="PROSITE-ProRule" id="PRU00071"/>
    </source>
</evidence>
<evidence type="ECO:0000259" key="11">
    <source>
        <dbReference type="PROSITE" id="PS50884"/>
    </source>
</evidence>
<evidence type="ECO:0000313" key="12">
    <source>
        <dbReference type="EMBL" id="KAH0468887.1"/>
    </source>
</evidence>
<dbReference type="Pfam" id="PF02701">
    <property type="entry name" value="Zn_ribbon_Dof"/>
    <property type="match status" value="1"/>
</dbReference>
<keyword evidence="3 9" id="KW-0862">Zinc</keyword>
<dbReference type="GO" id="GO:0003677">
    <property type="term" value="F:DNA binding"/>
    <property type="evidence" value="ECO:0007669"/>
    <property type="project" value="UniProtKB-UniRule"/>
</dbReference>
<keyword evidence="5 8" id="KW-0238">DNA-binding</keyword>
<evidence type="ECO:0000256" key="4">
    <source>
        <dbReference type="ARBA" id="ARBA00023015"/>
    </source>
</evidence>
<dbReference type="GO" id="GO:0005634">
    <property type="term" value="C:nucleus"/>
    <property type="evidence" value="ECO:0007669"/>
    <property type="project" value="UniProtKB-SubCell"/>
</dbReference>
<dbReference type="GO" id="GO:0003700">
    <property type="term" value="F:DNA-binding transcription factor activity"/>
    <property type="evidence" value="ECO:0007669"/>
    <property type="project" value="UniProtKB-UniRule"/>
</dbReference>
<dbReference type="GO" id="GO:0008270">
    <property type="term" value="F:zinc ion binding"/>
    <property type="evidence" value="ECO:0007669"/>
    <property type="project" value="UniProtKB-KW"/>
</dbReference>
<feature type="domain" description="Dof-type" evidence="11">
    <location>
        <begin position="28"/>
        <end position="82"/>
    </location>
</feature>
<proteinExistence type="predicted"/>
<keyword evidence="2 8" id="KW-0863">Zinc-finger</keyword>
<evidence type="ECO:0000256" key="9">
    <source>
        <dbReference type="RuleBase" id="RU369094"/>
    </source>
</evidence>
<dbReference type="InterPro" id="IPR045174">
    <property type="entry name" value="Dof"/>
</dbReference>
<evidence type="ECO:0000256" key="10">
    <source>
        <dbReference type="SAM" id="MobiDB-lite"/>
    </source>
</evidence>
<comment type="subcellular location">
    <subcellularLocation>
        <location evidence="8 9">Nucleus</location>
    </subcellularLocation>
</comment>
<feature type="compositionally biased region" description="Polar residues" evidence="10">
    <location>
        <begin position="13"/>
        <end position="26"/>
    </location>
</feature>
<dbReference type="PROSITE" id="PS01361">
    <property type="entry name" value="ZF_DOF_1"/>
    <property type="match status" value="1"/>
</dbReference>
<gene>
    <name evidence="12" type="ORF">IEQ34_002119</name>
</gene>
<reference evidence="12 13" key="1">
    <citation type="journal article" date="2021" name="Hortic Res">
        <title>Chromosome-scale assembly of the Dendrobium chrysotoxum genome enhances the understanding of orchid evolution.</title>
        <authorList>
            <person name="Zhang Y."/>
            <person name="Zhang G.Q."/>
            <person name="Zhang D."/>
            <person name="Liu X.D."/>
            <person name="Xu X.Y."/>
            <person name="Sun W.H."/>
            <person name="Yu X."/>
            <person name="Zhu X."/>
            <person name="Wang Z.W."/>
            <person name="Zhao X."/>
            <person name="Zhong W.Y."/>
            <person name="Chen H."/>
            <person name="Yin W.L."/>
            <person name="Huang T."/>
            <person name="Niu S.C."/>
            <person name="Liu Z.J."/>
        </authorList>
    </citation>
    <scope>NUCLEOTIDE SEQUENCE [LARGE SCALE GENOMIC DNA]</scope>
    <source>
        <strain evidence="12">Lindl</strain>
    </source>
</reference>